<dbReference type="Proteomes" id="UP000215596">
    <property type="component" value="Unassembled WGS sequence"/>
</dbReference>
<keyword evidence="1" id="KW-0238">DNA-binding</keyword>
<dbReference type="AlphaFoldDB" id="A0A268EDP7"/>
<comment type="caution">
    <text evidence="2">The sequence shown here is derived from an EMBL/GenBank/DDBJ whole genome shotgun (WGS) entry which is preliminary data.</text>
</comment>
<reference evidence="2 3" key="1">
    <citation type="submission" date="2017-07" db="EMBL/GenBank/DDBJ databases">
        <title>Isolation and whole genome analysis of endospore-forming bacteria from heroin.</title>
        <authorList>
            <person name="Kalinowski J."/>
            <person name="Ahrens B."/>
            <person name="Al-Dilaimi A."/>
            <person name="Winkler A."/>
            <person name="Wibberg D."/>
            <person name="Schleenbecker U."/>
            <person name="Ruckert C."/>
            <person name="Wolfel R."/>
            <person name="Grass G."/>
        </authorList>
    </citation>
    <scope>NUCLEOTIDE SEQUENCE [LARGE SCALE GENOMIC DNA]</scope>
    <source>
        <strain evidence="2 3">7537-G1</strain>
    </source>
</reference>
<dbReference type="EMBL" id="NPBY01000113">
    <property type="protein sequence ID" value="PAD71245.1"/>
    <property type="molecule type" value="Genomic_DNA"/>
</dbReference>
<accession>A0A268EDP7</accession>
<dbReference type="OrthoDB" id="5363652at2"/>
<sequence length="302" mass="36079">MEGNHETNLKPPATYTEMLDKFKDRGLIIQDEIKAVGILKRINYYRLTGYLLPYKLDENQYREGTAFENIVDLYHFDMRLRSLLLDIFEYVEISMRSLISYHLAHKYGVECYNEPANFSFRKSIDYDKFISKLYEELDRSKEIFVSHHKHNYRQRYPIWVAVEVLSFSSLSILYTNMKPEDKRVICKQFGLKTNKLMDSWLHSLCILRNRCAHFSRIYDTKLTHQVALTFDAQKLKIKPNTLFGAIFTLKYLVQDQTTWSSWITELNSLLDRYNHVCELYRIGFPEDWENYLRSIPTDTSYT</sequence>
<organism evidence="2 3">
    <name type="scientific">Paenibacillus campinasensis</name>
    <dbReference type="NCBI Taxonomy" id="66347"/>
    <lineage>
        <taxon>Bacteria</taxon>
        <taxon>Bacillati</taxon>
        <taxon>Bacillota</taxon>
        <taxon>Bacilli</taxon>
        <taxon>Bacillales</taxon>
        <taxon>Paenibacillaceae</taxon>
        <taxon>Paenibacillus</taxon>
    </lineage>
</organism>
<dbReference type="PIRSF" id="PIRSF034934">
    <property type="entry name" value="AbiF_AbiD"/>
    <property type="match status" value="1"/>
</dbReference>
<name>A0A268EDP7_9BACL</name>
<evidence type="ECO:0000313" key="3">
    <source>
        <dbReference type="Proteomes" id="UP000215596"/>
    </source>
</evidence>
<dbReference type="EMBL" id="WOAA01000040">
    <property type="protein sequence ID" value="MUG68894.1"/>
    <property type="molecule type" value="Genomic_DNA"/>
</dbReference>
<proteinExistence type="predicted"/>
<evidence type="ECO:0000313" key="4">
    <source>
        <dbReference type="Proteomes" id="UP000435177"/>
    </source>
</evidence>
<evidence type="ECO:0000313" key="1">
    <source>
        <dbReference type="EMBL" id="MUG68894.1"/>
    </source>
</evidence>
<evidence type="ECO:0000313" key="2">
    <source>
        <dbReference type="EMBL" id="PAD71245.1"/>
    </source>
</evidence>
<dbReference type="InterPro" id="IPR017034">
    <property type="entry name" value="Abi_system_AbiD/AbiF"/>
</dbReference>
<dbReference type="InterPro" id="IPR011664">
    <property type="entry name" value="Abi_system_AbiD/AbiF-like"/>
</dbReference>
<gene>
    <name evidence="2" type="ORF">CHH67_25155</name>
    <name evidence="1" type="ORF">GNP94_23290</name>
</gene>
<reference evidence="1 4" key="2">
    <citation type="submission" date="2019-11" db="EMBL/GenBank/DDBJ databases">
        <title>Draft genome sequences of five Paenibacillus species of dairy origin.</title>
        <authorList>
            <person name="Olajide A.M."/>
            <person name="Chen S."/>
            <person name="Lapointe G."/>
        </authorList>
    </citation>
    <scope>NUCLEOTIDE SEQUENCE [LARGE SCALE GENOMIC DNA]</scope>
    <source>
        <strain evidence="1 4">3CS1</strain>
    </source>
</reference>
<dbReference type="RefSeq" id="WP_095268118.1">
    <property type="nucleotide sequence ID" value="NZ_NPBY01000113.1"/>
</dbReference>
<dbReference type="GO" id="GO:0003677">
    <property type="term" value="F:DNA binding"/>
    <property type="evidence" value="ECO:0007669"/>
    <property type="project" value="UniProtKB-KW"/>
</dbReference>
<dbReference type="Proteomes" id="UP000435177">
    <property type="component" value="Unassembled WGS sequence"/>
</dbReference>
<dbReference type="Pfam" id="PF07751">
    <property type="entry name" value="Abi_2"/>
    <property type="match status" value="1"/>
</dbReference>
<protein>
    <submittedName>
        <fullName evidence="1">DNA-binding protein</fullName>
    </submittedName>
</protein>
<keyword evidence="4" id="KW-1185">Reference proteome</keyword>